<dbReference type="RefSeq" id="WP_090937296.1">
    <property type="nucleotide sequence ID" value="NZ_FNDJ01000013.1"/>
</dbReference>
<dbReference type="STRING" id="633440.SAMN05421869_11369"/>
<sequence length="125" mass="13087">MTKKATVPAGLGPSGAELWEDVTALGPLPPHKLRILLDACREADLVDELEAARVGRPLEVKGSMGQPVAAPLVSELPKHRALVAALLGKLGLPDEVVDERPKSSRRSESARAAARARWGSAGVSA</sequence>
<gene>
    <name evidence="2" type="ORF">SAMN05421869_11369</name>
</gene>
<protein>
    <recommendedName>
        <fullName evidence="4">Phage terminase, small subunit, putative, P27 family</fullName>
    </recommendedName>
</protein>
<evidence type="ECO:0000256" key="1">
    <source>
        <dbReference type="SAM" id="MobiDB-lite"/>
    </source>
</evidence>
<dbReference type="EMBL" id="FNDJ01000013">
    <property type="protein sequence ID" value="SDJ93792.1"/>
    <property type="molecule type" value="Genomic_DNA"/>
</dbReference>
<dbReference type="AlphaFoldDB" id="A0A1G8XT45"/>
<feature type="compositionally biased region" description="Low complexity" evidence="1">
    <location>
        <begin position="110"/>
        <end position="125"/>
    </location>
</feature>
<evidence type="ECO:0000313" key="3">
    <source>
        <dbReference type="Proteomes" id="UP000199202"/>
    </source>
</evidence>
<evidence type="ECO:0000313" key="2">
    <source>
        <dbReference type="EMBL" id="SDJ93792.1"/>
    </source>
</evidence>
<dbReference type="OrthoDB" id="4746612at2"/>
<evidence type="ECO:0008006" key="4">
    <source>
        <dbReference type="Google" id="ProtNLM"/>
    </source>
</evidence>
<keyword evidence="3" id="KW-1185">Reference proteome</keyword>
<reference evidence="2 3" key="1">
    <citation type="submission" date="2016-10" db="EMBL/GenBank/DDBJ databases">
        <authorList>
            <person name="de Groot N.N."/>
        </authorList>
    </citation>
    <scope>NUCLEOTIDE SEQUENCE [LARGE SCALE GENOMIC DNA]</scope>
    <source>
        <strain evidence="2 3">CGMCC 4.6533</strain>
    </source>
</reference>
<organism evidence="2 3">
    <name type="scientific">Nonomuraea jiangxiensis</name>
    <dbReference type="NCBI Taxonomy" id="633440"/>
    <lineage>
        <taxon>Bacteria</taxon>
        <taxon>Bacillati</taxon>
        <taxon>Actinomycetota</taxon>
        <taxon>Actinomycetes</taxon>
        <taxon>Streptosporangiales</taxon>
        <taxon>Streptosporangiaceae</taxon>
        <taxon>Nonomuraea</taxon>
    </lineage>
</organism>
<accession>A0A1G8XT45</accession>
<dbReference type="Proteomes" id="UP000199202">
    <property type="component" value="Unassembled WGS sequence"/>
</dbReference>
<name>A0A1G8XT45_9ACTN</name>
<feature type="compositionally biased region" description="Basic and acidic residues" evidence="1">
    <location>
        <begin position="98"/>
        <end position="109"/>
    </location>
</feature>
<proteinExistence type="predicted"/>
<feature type="region of interest" description="Disordered" evidence="1">
    <location>
        <begin position="95"/>
        <end position="125"/>
    </location>
</feature>